<feature type="compositionally biased region" description="Low complexity" evidence="4">
    <location>
        <begin position="114"/>
        <end position="129"/>
    </location>
</feature>
<sequence length="652" mass="70668">MDLDFHCLERVSAVSATIGPSSLECHVVEVRIGKAQPFYLDFEPSFSLSSFQTSSAPHTDRTATMSDEDDFVVEGPELAEDDPMRAFLPASFGKKSKEANIAAQIDRSRRTTEKASAGGSKEGSAGPPKTEQTEKKPDSDSDSDSDANSDSDDSDDGDDYPVSHELVLKTHERAVTTVTLDPAGGRLVSASLDCKINLHDFASMTPSTLRAFRTVDPWETKASAASAESHPIHHVEFNHLSGSAFLCVSAHPQAKIMSRDGDILTEFVKGDMYLRDMNNTKGHISEVTTGTWHPADKNLCITAGTDSTLRIWDVNNKRSQRDVIVFKSKAAGSAGRTRMTAVAWGSPVQGGNNVLVAAALDGSLVMYSGNSPFSRPTAEIRDAHKPDTWTGGIDISSDGRMVVTRGGDNTIKLWDTRKFKTPLVTVDHASTSDHFPMSNIRYSPNSTSILTGSANGDLHILNPGNLRPEHVTPITPGAPLITVDWHPKINQIVTGSANGETHVLYNPTMSTRGAVEVMSRAPKKRHIDDDPSRTTDMSVGMSGDSIVTPGGAMAGRRTGGVTASGKSRDPRRPAVLEQTPFMRNQPDEKHIAENIPLAKMLHEDPREALLKYAEAANKDPMFTAAWQKTQPVTQYANLSDEEEGPEKKKAKR</sequence>
<feature type="region of interest" description="Disordered" evidence="4">
    <location>
        <begin position="50"/>
        <end position="69"/>
    </location>
</feature>
<dbReference type="PROSITE" id="PS00678">
    <property type="entry name" value="WD_REPEATS_1"/>
    <property type="match status" value="1"/>
</dbReference>
<dbReference type="PROSITE" id="PS50294">
    <property type="entry name" value="WD_REPEATS_REGION"/>
    <property type="match status" value="1"/>
</dbReference>
<comment type="caution">
    <text evidence="5">The sequence shown here is derived from an EMBL/GenBank/DDBJ whole genome shotgun (WGS) entry which is preliminary data.</text>
</comment>
<feature type="repeat" description="WD" evidence="3">
    <location>
        <begin position="393"/>
        <end position="424"/>
    </location>
</feature>
<feature type="repeat" description="WD" evidence="3">
    <location>
        <begin position="168"/>
        <end position="209"/>
    </location>
</feature>
<dbReference type="EMBL" id="CAMGZC010001320">
    <property type="protein sequence ID" value="CAI0652358.1"/>
    <property type="molecule type" value="Genomic_DNA"/>
</dbReference>
<evidence type="ECO:0000313" key="5">
    <source>
        <dbReference type="EMBL" id="CAI0652358.1"/>
    </source>
</evidence>
<feature type="region of interest" description="Disordered" evidence="4">
    <location>
        <begin position="98"/>
        <end position="161"/>
    </location>
</feature>
<dbReference type="InterPro" id="IPR036322">
    <property type="entry name" value="WD40_repeat_dom_sf"/>
</dbReference>
<dbReference type="PANTHER" id="PTHR16017">
    <property type="entry name" value="GASTRULATION DEFECTIVE PROTEIN 1-RELATED"/>
    <property type="match status" value="1"/>
</dbReference>
<dbReference type="Gene3D" id="2.130.10.10">
    <property type="entry name" value="YVTN repeat-like/Quinoprotein amine dehydrogenase"/>
    <property type="match status" value="2"/>
</dbReference>
<accession>A0A9W4S1V2</accession>
<evidence type="ECO:0000256" key="4">
    <source>
        <dbReference type="SAM" id="MobiDB-lite"/>
    </source>
</evidence>
<dbReference type="GO" id="GO:0005634">
    <property type="term" value="C:nucleus"/>
    <property type="evidence" value="ECO:0007669"/>
    <property type="project" value="TreeGrafter"/>
</dbReference>
<dbReference type="SUPFAM" id="SSF50978">
    <property type="entry name" value="WD40 repeat-like"/>
    <property type="match status" value="1"/>
</dbReference>
<feature type="compositionally biased region" description="Acidic residues" evidence="4">
    <location>
        <begin position="140"/>
        <end position="159"/>
    </location>
</feature>
<dbReference type="PANTHER" id="PTHR16017:SF0">
    <property type="entry name" value="WD REPEAT-CONTAINING PROTEIN 70"/>
    <property type="match status" value="1"/>
</dbReference>
<dbReference type="InterPro" id="IPR001680">
    <property type="entry name" value="WD40_rpt"/>
</dbReference>
<keyword evidence="2" id="KW-0677">Repeat</keyword>
<dbReference type="InterPro" id="IPR015943">
    <property type="entry name" value="WD40/YVTN_repeat-like_dom_sf"/>
</dbReference>
<dbReference type="GO" id="GO:0035861">
    <property type="term" value="C:site of double-strand break"/>
    <property type="evidence" value="ECO:0007669"/>
    <property type="project" value="TreeGrafter"/>
</dbReference>
<name>A0A9W4S1V2_9PEZI</name>
<dbReference type="InterPro" id="IPR051858">
    <property type="entry name" value="WD_repeat_GAD-1"/>
</dbReference>
<feature type="region of interest" description="Disordered" evidence="4">
    <location>
        <begin position="633"/>
        <end position="652"/>
    </location>
</feature>
<keyword evidence="1 3" id="KW-0853">WD repeat</keyword>
<proteinExistence type="predicted"/>
<evidence type="ECO:0000256" key="1">
    <source>
        <dbReference type="ARBA" id="ARBA00022574"/>
    </source>
</evidence>
<organism evidence="5 6">
    <name type="scientific">Colletotrichum noveboracense</name>
    <dbReference type="NCBI Taxonomy" id="2664923"/>
    <lineage>
        <taxon>Eukaryota</taxon>
        <taxon>Fungi</taxon>
        <taxon>Dikarya</taxon>
        <taxon>Ascomycota</taxon>
        <taxon>Pezizomycotina</taxon>
        <taxon>Sordariomycetes</taxon>
        <taxon>Hypocreomycetidae</taxon>
        <taxon>Glomerellales</taxon>
        <taxon>Glomerellaceae</taxon>
        <taxon>Colletotrichum</taxon>
        <taxon>Colletotrichum gloeosporioides species complex</taxon>
    </lineage>
</organism>
<dbReference type="Proteomes" id="UP001152533">
    <property type="component" value="Unassembled WGS sequence"/>
</dbReference>
<dbReference type="Pfam" id="PF00400">
    <property type="entry name" value="WD40"/>
    <property type="match status" value="3"/>
</dbReference>
<evidence type="ECO:0000313" key="6">
    <source>
        <dbReference type="Proteomes" id="UP001152533"/>
    </source>
</evidence>
<gene>
    <name evidence="5" type="ORF">CGXH109_LOCUS116200</name>
</gene>
<protein>
    <recommendedName>
        <fullName evidence="7">WD repeat domain-containing protein</fullName>
    </recommendedName>
</protein>
<dbReference type="PROSITE" id="PS50082">
    <property type="entry name" value="WD_REPEATS_2"/>
    <property type="match status" value="3"/>
</dbReference>
<evidence type="ECO:0000256" key="3">
    <source>
        <dbReference type="PROSITE-ProRule" id="PRU00221"/>
    </source>
</evidence>
<evidence type="ECO:0000256" key="2">
    <source>
        <dbReference type="ARBA" id="ARBA00022737"/>
    </source>
</evidence>
<dbReference type="AlphaFoldDB" id="A0A9W4S1V2"/>
<evidence type="ECO:0008006" key="7">
    <source>
        <dbReference type="Google" id="ProtNLM"/>
    </source>
</evidence>
<dbReference type="InterPro" id="IPR019775">
    <property type="entry name" value="WD40_repeat_CS"/>
</dbReference>
<reference evidence="5" key="1">
    <citation type="submission" date="2022-08" db="EMBL/GenBank/DDBJ databases">
        <authorList>
            <person name="Giroux E."/>
            <person name="Giroux E."/>
        </authorList>
    </citation>
    <scope>NUCLEOTIDE SEQUENCE</scope>
    <source>
        <strain evidence="5">H1091258</strain>
    </source>
</reference>
<feature type="repeat" description="WD" evidence="3">
    <location>
        <begin position="280"/>
        <end position="322"/>
    </location>
</feature>
<feature type="region of interest" description="Disordered" evidence="4">
    <location>
        <begin position="519"/>
        <end position="571"/>
    </location>
</feature>
<dbReference type="SMART" id="SM00320">
    <property type="entry name" value="WD40"/>
    <property type="match status" value="5"/>
</dbReference>
<keyword evidence="6" id="KW-1185">Reference proteome</keyword>